<name>A0A4S4DND6_CAMSN</name>
<dbReference type="EMBL" id="SDRB02010748">
    <property type="protein sequence ID" value="THG04533.1"/>
    <property type="molecule type" value="Genomic_DNA"/>
</dbReference>
<dbReference type="Gene3D" id="3.30.1360.20">
    <property type="entry name" value="Transcriptional coactivator/pterin dehydratase"/>
    <property type="match status" value="1"/>
</dbReference>
<dbReference type="Proteomes" id="UP000306102">
    <property type="component" value="Unassembled WGS sequence"/>
</dbReference>
<dbReference type="InterPro" id="IPR001533">
    <property type="entry name" value="Pterin_deHydtase"/>
</dbReference>
<gene>
    <name evidence="7" type="ORF">TEA_028896</name>
</gene>
<proteinExistence type="inferred from homology"/>
<evidence type="ECO:0000256" key="3">
    <source>
        <dbReference type="ARBA" id="ARBA00013252"/>
    </source>
</evidence>
<dbReference type="AlphaFoldDB" id="A0A4S4DND6"/>
<evidence type="ECO:0000256" key="5">
    <source>
        <dbReference type="ARBA" id="ARBA00030497"/>
    </source>
</evidence>
<reference evidence="7 8" key="1">
    <citation type="journal article" date="2018" name="Proc. Natl. Acad. Sci. U.S.A.">
        <title>Draft genome sequence of Camellia sinensis var. sinensis provides insights into the evolution of the tea genome and tea quality.</title>
        <authorList>
            <person name="Wei C."/>
            <person name="Yang H."/>
            <person name="Wang S."/>
            <person name="Zhao J."/>
            <person name="Liu C."/>
            <person name="Gao L."/>
            <person name="Xia E."/>
            <person name="Lu Y."/>
            <person name="Tai Y."/>
            <person name="She G."/>
            <person name="Sun J."/>
            <person name="Cao H."/>
            <person name="Tong W."/>
            <person name="Gao Q."/>
            <person name="Li Y."/>
            <person name="Deng W."/>
            <person name="Jiang X."/>
            <person name="Wang W."/>
            <person name="Chen Q."/>
            <person name="Zhang S."/>
            <person name="Li H."/>
            <person name="Wu J."/>
            <person name="Wang P."/>
            <person name="Li P."/>
            <person name="Shi C."/>
            <person name="Zheng F."/>
            <person name="Jian J."/>
            <person name="Huang B."/>
            <person name="Shan D."/>
            <person name="Shi M."/>
            <person name="Fang C."/>
            <person name="Yue Y."/>
            <person name="Li F."/>
            <person name="Li D."/>
            <person name="Wei S."/>
            <person name="Han B."/>
            <person name="Jiang C."/>
            <person name="Yin Y."/>
            <person name="Xia T."/>
            <person name="Zhang Z."/>
            <person name="Bennetzen J.L."/>
            <person name="Zhao S."/>
            <person name="Wan X."/>
        </authorList>
    </citation>
    <scope>NUCLEOTIDE SEQUENCE [LARGE SCALE GENOMIC DNA]</scope>
    <source>
        <strain evidence="8">cv. Shuchazao</strain>
        <tissue evidence="7">Leaf</tissue>
    </source>
</reference>
<evidence type="ECO:0000256" key="2">
    <source>
        <dbReference type="ARBA" id="ARBA00006472"/>
    </source>
</evidence>
<dbReference type="PANTHER" id="PTHR12599">
    <property type="entry name" value="PTERIN-4-ALPHA-CARBINOLAMINE DEHYDRATASE"/>
    <property type="match status" value="1"/>
</dbReference>
<evidence type="ECO:0000256" key="4">
    <source>
        <dbReference type="ARBA" id="ARBA00023239"/>
    </source>
</evidence>
<dbReference type="STRING" id="542762.A0A4S4DND6"/>
<keyword evidence="6" id="KW-0812">Transmembrane</keyword>
<protein>
    <recommendedName>
        <fullName evidence="3">4a-hydroxytetrahydrobiopterin dehydratase</fullName>
        <ecNumber evidence="3">4.2.1.96</ecNumber>
    </recommendedName>
    <alternativeName>
        <fullName evidence="5">4-alpha-hydroxy-tetrahydropterin dehydratase</fullName>
    </alternativeName>
</protein>
<dbReference type="PANTHER" id="PTHR12599:SF0">
    <property type="entry name" value="PTERIN-4-ALPHA-CARBINOLAMINE DEHYDRATASE"/>
    <property type="match status" value="1"/>
</dbReference>
<comment type="catalytic activity">
    <reaction evidence="1">
        <text>(4aS,6R)-4a-hydroxy-L-erythro-5,6,7,8-tetrahydrobiopterin = (6R)-L-erythro-6,7-dihydrobiopterin + H2O</text>
        <dbReference type="Rhea" id="RHEA:11920"/>
        <dbReference type="ChEBI" id="CHEBI:15377"/>
        <dbReference type="ChEBI" id="CHEBI:15642"/>
        <dbReference type="ChEBI" id="CHEBI:43120"/>
        <dbReference type="EC" id="4.2.1.96"/>
    </reaction>
</comment>
<evidence type="ECO:0000313" key="7">
    <source>
        <dbReference type="EMBL" id="THG04533.1"/>
    </source>
</evidence>
<evidence type="ECO:0000256" key="6">
    <source>
        <dbReference type="SAM" id="Phobius"/>
    </source>
</evidence>
<dbReference type="Pfam" id="PF01329">
    <property type="entry name" value="Pterin_4a"/>
    <property type="match status" value="1"/>
</dbReference>
<evidence type="ECO:0000256" key="1">
    <source>
        <dbReference type="ARBA" id="ARBA00001554"/>
    </source>
</evidence>
<evidence type="ECO:0000313" key="8">
    <source>
        <dbReference type="Proteomes" id="UP000306102"/>
    </source>
</evidence>
<keyword evidence="8" id="KW-1185">Reference proteome</keyword>
<keyword evidence="6" id="KW-1133">Transmembrane helix</keyword>
<dbReference type="GO" id="GO:0006729">
    <property type="term" value="P:tetrahydrobiopterin biosynthetic process"/>
    <property type="evidence" value="ECO:0007669"/>
    <property type="project" value="InterPro"/>
</dbReference>
<dbReference type="EC" id="4.2.1.96" evidence="3"/>
<comment type="similarity">
    <text evidence="2">Belongs to the pterin-4-alpha-carbinolamine dehydratase family.</text>
</comment>
<dbReference type="GO" id="GO:0008124">
    <property type="term" value="F:4-alpha-hydroxytetrahydrobiopterin dehydratase activity"/>
    <property type="evidence" value="ECO:0007669"/>
    <property type="project" value="UniProtKB-EC"/>
</dbReference>
<keyword evidence="4" id="KW-0456">Lyase</keyword>
<keyword evidence="6" id="KW-0472">Membrane</keyword>
<organism evidence="7 8">
    <name type="scientific">Camellia sinensis var. sinensis</name>
    <name type="common">China tea</name>
    <dbReference type="NCBI Taxonomy" id="542762"/>
    <lineage>
        <taxon>Eukaryota</taxon>
        <taxon>Viridiplantae</taxon>
        <taxon>Streptophyta</taxon>
        <taxon>Embryophyta</taxon>
        <taxon>Tracheophyta</taxon>
        <taxon>Spermatophyta</taxon>
        <taxon>Magnoliopsida</taxon>
        <taxon>eudicotyledons</taxon>
        <taxon>Gunneridae</taxon>
        <taxon>Pentapetalae</taxon>
        <taxon>asterids</taxon>
        <taxon>Ericales</taxon>
        <taxon>Theaceae</taxon>
        <taxon>Camellia</taxon>
    </lineage>
</organism>
<feature type="transmembrane region" description="Helical" evidence="6">
    <location>
        <begin position="139"/>
        <end position="160"/>
    </location>
</feature>
<comment type="caution">
    <text evidence="7">The sequence shown here is derived from an EMBL/GenBank/DDBJ whole genome shotgun (WGS) entry which is preliminary data.</text>
</comment>
<sequence length="413" mass="46634">MSLMTEQAAHELISKVPEWNLVNDGGRLKLSRSWKVKTFLKGLEFFQAIAYVAEAEDFYFFFMSIPRPVSSLCDLDITGGIFWPLINLIPCYWTTFNHGSPCKEKSVCVNLLVNRTLWPFSFPLWSRHSTIMQTVWKTASTAAIVFYGSIMVIIQIFILLDGTMSKLIYGHMLLALGARFVNAEGRSWDDTRDPEHGPIGHADQSSVQIGAGLMLKNGPRITLADPTIKEGPTHYHLAVGVDLGWSLNLNSGSGHVNPRVKDSAIVYSEEEERQREGFARAYHDHITINNETLDPSSQLNPNETHLGYNPAWIMIRSGSLSSATRWSREGMARPLFHTKTASACHFQDFQEDNYRVLTPEEMQLGLADAVDRSTGDQQKARELPEVWADRLLEGEKEHENLIRNVEGGRFEIH</sequence>
<accession>A0A4S4DND6</accession>
<dbReference type="GO" id="GO:0005739">
    <property type="term" value="C:mitochondrion"/>
    <property type="evidence" value="ECO:0007669"/>
    <property type="project" value="TreeGrafter"/>
</dbReference>
<dbReference type="SUPFAM" id="SSF55248">
    <property type="entry name" value="PCD-like"/>
    <property type="match status" value="1"/>
</dbReference>
<dbReference type="InterPro" id="IPR036428">
    <property type="entry name" value="PCD_sf"/>
</dbReference>